<name>A0AAE1D1D7_9GAST</name>
<keyword evidence="2" id="KW-1185">Reference proteome</keyword>
<reference evidence="1" key="1">
    <citation type="journal article" date="2023" name="G3 (Bethesda)">
        <title>A reference genome for the long-term kleptoplast-retaining sea slug Elysia crispata morphotype clarki.</title>
        <authorList>
            <person name="Eastman K.E."/>
            <person name="Pendleton A.L."/>
            <person name="Shaikh M.A."/>
            <person name="Suttiyut T."/>
            <person name="Ogas R."/>
            <person name="Tomko P."/>
            <person name="Gavelis G."/>
            <person name="Widhalm J.R."/>
            <person name="Wisecaver J.H."/>
        </authorList>
    </citation>
    <scope>NUCLEOTIDE SEQUENCE</scope>
    <source>
        <strain evidence="1">ECLA1</strain>
    </source>
</reference>
<evidence type="ECO:0000313" key="2">
    <source>
        <dbReference type="Proteomes" id="UP001283361"/>
    </source>
</evidence>
<dbReference type="EMBL" id="JAWDGP010005810">
    <property type="protein sequence ID" value="KAK3751637.1"/>
    <property type="molecule type" value="Genomic_DNA"/>
</dbReference>
<feature type="non-terminal residue" evidence="1">
    <location>
        <position position="1"/>
    </location>
</feature>
<evidence type="ECO:0000313" key="1">
    <source>
        <dbReference type="EMBL" id="KAK3751637.1"/>
    </source>
</evidence>
<sequence length="43" mass="4682">VDDVAGCWRMSDSGLSNGFLSYQSQMGGFRLNIDTCPVRLSVV</sequence>
<comment type="caution">
    <text evidence="1">The sequence shown here is derived from an EMBL/GenBank/DDBJ whole genome shotgun (WGS) entry which is preliminary data.</text>
</comment>
<dbReference type="Proteomes" id="UP001283361">
    <property type="component" value="Unassembled WGS sequence"/>
</dbReference>
<organism evidence="1 2">
    <name type="scientific">Elysia crispata</name>
    <name type="common">lettuce slug</name>
    <dbReference type="NCBI Taxonomy" id="231223"/>
    <lineage>
        <taxon>Eukaryota</taxon>
        <taxon>Metazoa</taxon>
        <taxon>Spiralia</taxon>
        <taxon>Lophotrochozoa</taxon>
        <taxon>Mollusca</taxon>
        <taxon>Gastropoda</taxon>
        <taxon>Heterobranchia</taxon>
        <taxon>Euthyneura</taxon>
        <taxon>Panpulmonata</taxon>
        <taxon>Sacoglossa</taxon>
        <taxon>Placobranchoidea</taxon>
        <taxon>Plakobranchidae</taxon>
        <taxon>Elysia</taxon>
    </lineage>
</organism>
<dbReference type="AlphaFoldDB" id="A0AAE1D1D7"/>
<proteinExistence type="predicted"/>
<accession>A0AAE1D1D7</accession>
<protein>
    <submittedName>
        <fullName evidence="1">Uncharacterized protein</fullName>
    </submittedName>
</protein>
<gene>
    <name evidence="1" type="ORF">RRG08_012785</name>
</gene>